<evidence type="ECO:0000313" key="2">
    <source>
        <dbReference type="Proteomes" id="UP000326678"/>
    </source>
</evidence>
<protein>
    <submittedName>
        <fullName evidence="1">Uncharacterized protein</fullName>
    </submittedName>
</protein>
<evidence type="ECO:0000313" key="1">
    <source>
        <dbReference type="EMBL" id="QFS44383.1"/>
    </source>
</evidence>
<dbReference type="EMBL" id="CP045226">
    <property type="protein sequence ID" value="QFS44383.1"/>
    <property type="molecule type" value="Genomic_DNA"/>
</dbReference>
<reference evidence="1 2" key="1">
    <citation type="submission" date="2019-10" db="EMBL/GenBank/DDBJ databases">
        <title>Genomic and transcriptomic insights into the perfect genentic adaptation of a filamentous nitrogen-fixing cyanobacterium to rice fields.</title>
        <authorList>
            <person name="Chen Z."/>
        </authorList>
    </citation>
    <scope>NUCLEOTIDE SEQUENCE [LARGE SCALE GENOMIC DNA]</scope>
    <source>
        <strain evidence="1">CCNUC1</strain>
    </source>
</reference>
<gene>
    <name evidence="1" type="ORF">GXM_01856</name>
</gene>
<proteinExistence type="predicted"/>
<name>A0A5P8VVD4_9NOSO</name>
<accession>A0A5P8VVD4</accession>
<keyword evidence="2" id="KW-1185">Reference proteome</keyword>
<dbReference type="KEGG" id="nsh:GXM_01856"/>
<sequence length="39" mass="4539">MIKATPVLKLSYFKAMSTTGTDPITEWWQKLVQQGIWQL</sequence>
<dbReference type="AlphaFoldDB" id="A0A5P8VVD4"/>
<dbReference type="Proteomes" id="UP000326678">
    <property type="component" value="Chromosome Gxm1"/>
</dbReference>
<organism evidence="1 2">
    <name type="scientific">Nostoc sphaeroides CCNUC1</name>
    <dbReference type="NCBI Taxonomy" id="2653204"/>
    <lineage>
        <taxon>Bacteria</taxon>
        <taxon>Bacillati</taxon>
        <taxon>Cyanobacteriota</taxon>
        <taxon>Cyanophyceae</taxon>
        <taxon>Nostocales</taxon>
        <taxon>Nostocaceae</taxon>
        <taxon>Nostoc</taxon>
    </lineage>
</organism>